<gene>
    <name evidence="1" type="ORF">JZO69_11430</name>
</gene>
<dbReference type="RefSeq" id="WP_207113002.1">
    <property type="nucleotide sequence ID" value="NZ_JAFLWD010000027.1"/>
</dbReference>
<keyword evidence="2" id="KW-1185">Reference proteome</keyword>
<evidence type="ECO:0000313" key="2">
    <source>
        <dbReference type="Proteomes" id="UP000664632"/>
    </source>
</evidence>
<accession>A0ABS3H1P8</accession>
<dbReference type="EMBL" id="JAFLWD010000027">
    <property type="protein sequence ID" value="MBO0440975.1"/>
    <property type="molecule type" value="Genomic_DNA"/>
</dbReference>
<comment type="caution">
    <text evidence="1">The sequence shown here is derived from an EMBL/GenBank/DDBJ whole genome shotgun (WGS) entry which is preliminary data.</text>
</comment>
<sequence length="49" mass="5738">MNMVMDYAVRMEYITTSPLVNVKTPKKAKTLDDLQKPAFTQIYKERTLD</sequence>
<organism evidence="1 2">
    <name type="scientific">Candidatus Enterococcus ikei</name>
    <dbReference type="NCBI Taxonomy" id="2815326"/>
    <lineage>
        <taxon>Bacteria</taxon>
        <taxon>Bacillati</taxon>
        <taxon>Bacillota</taxon>
        <taxon>Bacilli</taxon>
        <taxon>Lactobacillales</taxon>
        <taxon>Enterococcaceae</taxon>
        <taxon>Enterococcus</taxon>
    </lineage>
</organism>
<name>A0ABS3H1P8_9ENTE</name>
<proteinExistence type="predicted"/>
<dbReference type="Proteomes" id="UP000664632">
    <property type="component" value="Unassembled WGS sequence"/>
</dbReference>
<reference evidence="1 2" key="1">
    <citation type="submission" date="2021-03" db="EMBL/GenBank/DDBJ databases">
        <title>Enterococcal diversity collection.</title>
        <authorList>
            <person name="Gilmore M.S."/>
            <person name="Schwartzman J."/>
            <person name="Van Tyne D."/>
            <person name="Martin M."/>
            <person name="Earl A.M."/>
            <person name="Manson A.L."/>
            <person name="Straub T."/>
            <person name="Salamzade R."/>
            <person name="Saavedra J."/>
            <person name="Lebreton F."/>
            <person name="Prichula J."/>
            <person name="Schaufler K."/>
            <person name="Gaca A."/>
            <person name="Sgardioli B."/>
            <person name="Wagenaar J."/>
            <person name="Strong T."/>
        </authorList>
    </citation>
    <scope>NUCLEOTIDE SEQUENCE [LARGE SCALE GENOMIC DNA]</scope>
    <source>
        <strain evidence="1 2">DIV0869a</strain>
    </source>
</reference>
<evidence type="ECO:0000313" key="1">
    <source>
        <dbReference type="EMBL" id="MBO0440975.1"/>
    </source>
</evidence>
<protein>
    <submittedName>
        <fullName evidence="1">Uncharacterized protein</fullName>
    </submittedName>
</protein>